<evidence type="ECO:0000313" key="2">
    <source>
        <dbReference type="EMBL" id="SDO80294.1"/>
    </source>
</evidence>
<protein>
    <submittedName>
        <fullName evidence="2">Uncharacterized protein, Rmd1/YagE family</fullName>
    </submittedName>
</protein>
<dbReference type="PANTHER" id="PTHR16255:SF1">
    <property type="entry name" value="REQUIRED FOR MEIOTIC NUCLEAR DIVISION PROTEIN 1 HOMOLOG"/>
    <property type="match status" value="1"/>
</dbReference>
<dbReference type="InterPro" id="IPR003734">
    <property type="entry name" value="DUF155"/>
</dbReference>
<evidence type="ECO:0000259" key="1">
    <source>
        <dbReference type="Pfam" id="PF02582"/>
    </source>
</evidence>
<reference evidence="2 3" key="1">
    <citation type="submission" date="2016-10" db="EMBL/GenBank/DDBJ databases">
        <authorList>
            <person name="de Groot N.N."/>
        </authorList>
    </citation>
    <scope>NUCLEOTIDE SEQUENCE [LARGE SCALE GENOMIC DNA]</scope>
    <source>
        <strain evidence="2 3">DSM 12272</strain>
    </source>
</reference>
<sequence length="274" mass="31844">MSNFNFKAMSVCGEFNISVISKYYNINKKIKWEEPLIIKSNDTQVIYLYHFGSAVFVNYSDDEIESFLKTIKAIEGSFKNVNNEIKYNCIDEYRLLNHEEEKMELTYDDLFLKNIEVYHLDITALVLAKSVALETIEKRIDVIFDEVEKVTESLKKGKLSIKEREAATIIGHILSLKNNTISYIMLLDKPAVAWKNEEAKMLFDDLADLFELNDRYENLNDKFSALLNTTEVFANLSHSKKATELEIIVILLIFIEVVFAFKEPVLKLLYWFIG</sequence>
<dbReference type="PANTHER" id="PTHR16255">
    <property type="entry name" value="REQUIRED FOR MEIOTIC NUCLEAR DIVISION PROTEIN 1 HOMOLOG"/>
    <property type="match status" value="1"/>
</dbReference>
<accession>A0A1H0MIV9</accession>
<dbReference type="EMBL" id="FNJM01000001">
    <property type="protein sequence ID" value="SDO80294.1"/>
    <property type="molecule type" value="Genomic_DNA"/>
</dbReference>
<evidence type="ECO:0000313" key="3">
    <source>
        <dbReference type="Proteomes" id="UP000198597"/>
    </source>
</evidence>
<feature type="domain" description="DUF155" evidence="1">
    <location>
        <begin position="46"/>
        <end position="220"/>
    </location>
</feature>
<proteinExistence type="predicted"/>
<dbReference type="Proteomes" id="UP000198597">
    <property type="component" value="Unassembled WGS sequence"/>
</dbReference>
<dbReference type="OrthoDB" id="5338490at2"/>
<organism evidence="2 3">
    <name type="scientific">Clostridium gasigenes</name>
    <dbReference type="NCBI Taxonomy" id="94869"/>
    <lineage>
        <taxon>Bacteria</taxon>
        <taxon>Bacillati</taxon>
        <taxon>Bacillota</taxon>
        <taxon>Clostridia</taxon>
        <taxon>Eubacteriales</taxon>
        <taxon>Clostridiaceae</taxon>
        <taxon>Clostridium</taxon>
    </lineage>
</organism>
<name>A0A1H0MIV9_9CLOT</name>
<dbReference type="RefSeq" id="WP_089965392.1">
    <property type="nucleotide sequence ID" value="NZ_FNJM01000001.1"/>
</dbReference>
<gene>
    <name evidence="2" type="ORF">SAMN04488529_101474</name>
</gene>
<dbReference type="STRING" id="94869.SAMN04488529_101474"/>
<dbReference type="AlphaFoldDB" id="A0A1H0MIV9"/>
<dbReference type="InterPro" id="IPR051624">
    <property type="entry name" value="RMD1/Sad1-interacting"/>
</dbReference>
<dbReference type="Pfam" id="PF02582">
    <property type="entry name" value="DUF155"/>
    <property type="match status" value="1"/>
</dbReference>
<keyword evidence="3" id="KW-1185">Reference proteome</keyword>